<keyword evidence="6" id="KW-1185">Reference proteome</keyword>
<gene>
    <name evidence="5" type="ORF">FGIG_05349</name>
</gene>
<organism evidence="5 6">
    <name type="scientific">Fasciola gigantica</name>
    <name type="common">Giant liver fluke</name>
    <dbReference type="NCBI Taxonomy" id="46835"/>
    <lineage>
        <taxon>Eukaryota</taxon>
        <taxon>Metazoa</taxon>
        <taxon>Spiralia</taxon>
        <taxon>Lophotrochozoa</taxon>
        <taxon>Platyhelminthes</taxon>
        <taxon>Trematoda</taxon>
        <taxon>Digenea</taxon>
        <taxon>Plagiorchiida</taxon>
        <taxon>Echinostomata</taxon>
        <taxon>Echinostomatoidea</taxon>
        <taxon>Fasciolidae</taxon>
        <taxon>Fasciola</taxon>
    </lineage>
</organism>
<dbReference type="InterPro" id="IPR048912">
    <property type="entry name" value="BetaGal1-like_ABD1"/>
</dbReference>
<dbReference type="SUPFAM" id="SSF49785">
    <property type="entry name" value="Galactose-binding domain-like"/>
    <property type="match status" value="1"/>
</dbReference>
<feature type="non-terminal residue" evidence="5">
    <location>
        <position position="1"/>
    </location>
</feature>
<dbReference type="Pfam" id="PF21467">
    <property type="entry name" value="BetaGal_gal-bd"/>
    <property type="match status" value="1"/>
</dbReference>
<dbReference type="Pfam" id="PF21317">
    <property type="entry name" value="BetaGal_ABD_1"/>
    <property type="match status" value="1"/>
</dbReference>
<dbReference type="InterPro" id="IPR008979">
    <property type="entry name" value="Galactose-bd-like_sf"/>
</dbReference>
<dbReference type="InterPro" id="IPR001944">
    <property type="entry name" value="Glycoside_Hdrlase_35"/>
</dbReference>
<dbReference type="PANTHER" id="PTHR23421">
    <property type="entry name" value="BETA-GALACTOSIDASE RELATED"/>
    <property type="match status" value="1"/>
</dbReference>
<reference evidence="5 6" key="1">
    <citation type="submission" date="2019-04" db="EMBL/GenBank/DDBJ databases">
        <title>Annotation for the trematode Fasciola gigantica.</title>
        <authorList>
            <person name="Choi Y.-J."/>
        </authorList>
    </citation>
    <scope>NUCLEOTIDE SEQUENCE [LARGE SCALE GENOMIC DNA]</scope>
    <source>
        <strain evidence="5">Uganda_cow_1</strain>
    </source>
</reference>
<comment type="caution">
    <text evidence="5">The sequence shown here is derived from an EMBL/GenBank/DDBJ whole genome shotgun (WGS) entry which is preliminary data.</text>
</comment>
<dbReference type="GO" id="GO:0005975">
    <property type="term" value="P:carbohydrate metabolic process"/>
    <property type="evidence" value="ECO:0007669"/>
    <property type="project" value="InterPro"/>
</dbReference>
<dbReference type="STRING" id="46835.A0A504YGG3"/>
<name>A0A504YGG3_FASGI</name>
<dbReference type="GO" id="GO:0004553">
    <property type="term" value="F:hydrolase activity, hydrolyzing O-glycosyl compounds"/>
    <property type="evidence" value="ECO:0007669"/>
    <property type="project" value="InterPro"/>
</dbReference>
<protein>
    <submittedName>
        <fullName evidence="5">Uncharacterized protein</fullName>
    </submittedName>
</protein>
<feature type="domain" description="Beta-galactosidase galactose-binding" evidence="4">
    <location>
        <begin position="162"/>
        <end position="222"/>
    </location>
</feature>
<dbReference type="InterPro" id="IPR048913">
    <property type="entry name" value="BetaGal_gal-bd"/>
</dbReference>
<feature type="domain" description="Beta-galactosidase 1-like first all-beta" evidence="3">
    <location>
        <begin position="58"/>
        <end position="123"/>
    </location>
</feature>
<sequence length="247" mass="28289">FKREKRPPLPKNTTKTVYPELTLKPASSNRITHLLWLLSNGTFSVKPLLMESLKQTYHGSAYRGESGQNLPLPYIGKNGTLYILVENRGYVNYGSELSADRKGLMYPVYLDDHLLENWIMYPLCFNKDGLSCPTTNILDKLTQYPNEWSFARLREMPRMGLVYRGSMEIESPDKLADTFIQLDSFQRGLLYVNSILLGRFDQLRGPQITMFLPKPFLRVGTNGIVVVELSDTVIDGRISFSDKPIWL</sequence>
<evidence type="ECO:0000313" key="5">
    <source>
        <dbReference type="EMBL" id="TPP59556.1"/>
    </source>
</evidence>
<proteinExistence type="predicted"/>
<dbReference type="EMBL" id="SUNJ01010554">
    <property type="protein sequence ID" value="TPP59556.1"/>
    <property type="molecule type" value="Genomic_DNA"/>
</dbReference>
<dbReference type="Gene3D" id="2.60.120.260">
    <property type="entry name" value="Galactose-binding domain-like"/>
    <property type="match status" value="2"/>
</dbReference>
<dbReference type="AlphaFoldDB" id="A0A504YGG3"/>
<keyword evidence="2" id="KW-0326">Glycosidase</keyword>
<keyword evidence="1" id="KW-0378">Hydrolase</keyword>
<accession>A0A504YGG3</accession>
<evidence type="ECO:0000313" key="6">
    <source>
        <dbReference type="Proteomes" id="UP000316759"/>
    </source>
</evidence>
<evidence type="ECO:0000259" key="4">
    <source>
        <dbReference type="Pfam" id="PF21467"/>
    </source>
</evidence>
<evidence type="ECO:0000259" key="3">
    <source>
        <dbReference type="Pfam" id="PF21317"/>
    </source>
</evidence>
<evidence type="ECO:0000256" key="1">
    <source>
        <dbReference type="ARBA" id="ARBA00022801"/>
    </source>
</evidence>
<dbReference type="OrthoDB" id="1657402at2759"/>
<dbReference type="Proteomes" id="UP000316759">
    <property type="component" value="Unassembled WGS sequence"/>
</dbReference>
<evidence type="ECO:0000256" key="2">
    <source>
        <dbReference type="ARBA" id="ARBA00023295"/>
    </source>
</evidence>